<dbReference type="GO" id="GO:0055085">
    <property type="term" value="P:transmembrane transport"/>
    <property type="evidence" value="ECO:0007669"/>
    <property type="project" value="InterPro"/>
</dbReference>
<keyword evidence="4" id="KW-1003">Cell membrane</keyword>
<dbReference type="GO" id="GO:0098797">
    <property type="term" value="C:plasma membrane protein complex"/>
    <property type="evidence" value="ECO:0007669"/>
    <property type="project" value="TreeGrafter"/>
</dbReference>
<dbReference type="OrthoDB" id="15637at2"/>
<evidence type="ECO:0000256" key="6">
    <source>
        <dbReference type="ARBA" id="ARBA00022692"/>
    </source>
</evidence>
<reference evidence="12 13" key="1">
    <citation type="submission" date="2016-11" db="EMBL/GenBank/DDBJ databases">
        <authorList>
            <person name="Jaros S."/>
            <person name="Januszkiewicz K."/>
            <person name="Wedrychowicz H."/>
        </authorList>
    </citation>
    <scope>NUCLEOTIDE SEQUENCE [LARGE SCALE GENOMIC DNA]</scope>
    <source>
        <strain evidence="12 13">DSM 5091</strain>
    </source>
</reference>
<evidence type="ECO:0000256" key="4">
    <source>
        <dbReference type="ARBA" id="ARBA00022475"/>
    </source>
</evidence>
<dbReference type="EMBL" id="FQZT01000001">
    <property type="protein sequence ID" value="SHI47615.1"/>
    <property type="molecule type" value="Genomic_DNA"/>
</dbReference>
<dbReference type="STRING" id="1122189.SAMN02745165_00163"/>
<evidence type="ECO:0000256" key="10">
    <source>
        <dbReference type="SAM" id="MobiDB-lite"/>
    </source>
</evidence>
<dbReference type="InterPro" id="IPR006260">
    <property type="entry name" value="TonB/TolA_C"/>
</dbReference>
<protein>
    <submittedName>
        <fullName evidence="12">TonB family C-terminal domain-containing protein</fullName>
    </submittedName>
</protein>
<evidence type="ECO:0000259" key="11">
    <source>
        <dbReference type="PROSITE" id="PS52015"/>
    </source>
</evidence>
<dbReference type="Gene3D" id="3.30.1150.10">
    <property type="match status" value="1"/>
</dbReference>
<feature type="compositionally biased region" description="Basic and acidic residues" evidence="10">
    <location>
        <begin position="76"/>
        <end position="89"/>
    </location>
</feature>
<dbReference type="NCBIfam" id="TIGR01352">
    <property type="entry name" value="tonB_Cterm"/>
    <property type="match status" value="1"/>
</dbReference>
<dbReference type="InterPro" id="IPR037682">
    <property type="entry name" value="TonB_C"/>
</dbReference>
<dbReference type="PANTHER" id="PTHR33446">
    <property type="entry name" value="PROTEIN TONB-RELATED"/>
    <property type="match status" value="1"/>
</dbReference>
<keyword evidence="5" id="KW-0997">Cell inner membrane</keyword>
<keyword evidence="7" id="KW-0653">Protein transport</keyword>
<evidence type="ECO:0000256" key="9">
    <source>
        <dbReference type="ARBA" id="ARBA00023136"/>
    </source>
</evidence>
<evidence type="ECO:0000313" key="12">
    <source>
        <dbReference type="EMBL" id="SHI47615.1"/>
    </source>
</evidence>
<accession>A0A1M6BFY8</accession>
<evidence type="ECO:0000256" key="8">
    <source>
        <dbReference type="ARBA" id="ARBA00022989"/>
    </source>
</evidence>
<dbReference type="PROSITE" id="PS52015">
    <property type="entry name" value="TONB_CTD"/>
    <property type="match status" value="1"/>
</dbReference>
<keyword evidence="3" id="KW-0813">Transport</keyword>
<organism evidence="12 13">
    <name type="scientific">Malonomonas rubra DSM 5091</name>
    <dbReference type="NCBI Taxonomy" id="1122189"/>
    <lineage>
        <taxon>Bacteria</taxon>
        <taxon>Pseudomonadati</taxon>
        <taxon>Thermodesulfobacteriota</taxon>
        <taxon>Desulfuromonadia</taxon>
        <taxon>Desulfuromonadales</taxon>
        <taxon>Geopsychrobacteraceae</taxon>
        <taxon>Malonomonas</taxon>
    </lineage>
</organism>
<dbReference type="PANTHER" id="PTHR33446:SF2">
    <property type="entry name" value="PROTEIN TONB"/>
    <property type="match status" value="1"/>
</dbReference>
<evidence type="ECO:0000256" key="7">
    <source>
        <dbReference type="ARBA" id="ARBA00022927"/>
    </source>
</evidence>
<dbReference type="RefSeq" id="WP_072904846.1">
    <property type="nucleotide sequence ID" value="NZ_FQZT01000001.1"/>
</dbReference>
<dbReference type="GO" id="GO:0031992">
    <property type="term" value="F:energy transducer activity"/>
    <property type="evidence" value="ECO:0007669"/>
    <property type="project" value="TreeGrafter"/>
</dbReference>
<keyword evidence="6" id="KW-0812">Transmembrane</keyword>
<dbReference type="GO" id="GO:0015031">
    <property type="term" value="P:protein transport"/>
    <property type="evidence" value="ECO:0007669"/>
    <property type="project" value="UniProtKB-KW"/>
</dbReference>
<dbReference type="InterPro" id="IPR051045">
    <property type="entry name" value="TonB-dependent_transducer"/>
</dbReference>
<keyword evidence="8" id="KW-1133">Transmembrane helix</keyword>
<name>A0A1M6BFY8_MALRU</name>
<dbReference type="Pfam" id="PF03544">
    <property type="entry name" value="TonB_C"/>
    <property type="match status" value="1"/>
</dbReference>
<evidence type="ECO:0000313" key="13">
    <source>
        <dbReference type="Proteomes" id="UP000184171"/>
    </source>
</evidence>
<comment type="subcellular location">
    <subcellularLocation>
        <location evidence="1">Cell inner membrane</location>
        <topology evidence="1">Single-pass membrane protein</topology>
        <orientation evidence="1">Periplasmic side</orientation>
    </subcellularLocation>
</comment>
<dbReference type="SUPFAM" id="SSF74653">
    <property type="entry name" value="TolA/TonB C-terminal domain"/>
    <property type="match status" value="1"/>
</dbReference>
<evidence type="ECO:0000256" key="1">
    <source>
        <dbReference type="ARBA" id="ARBA00004383"/>
    </source>
</evidence>
<keyword evidence="9" id="KW-0472">Membrane</keyword>
<sequence>MYYSIRFLAFILLSLSIHLLLLQFDVLQPGSKLVSGLSEGVSLLERSNVSFRQIEKAPDKSPKKSHLEQREATLLDEENAKQLQPKEKPIAAPDLEASESVTKESVTESISQSLLLSSDEFLDSVELEPLDSVVGAASISVSSSSKVVDEYINQESVSSKTDVLTGSEQFVGYAGELEEIPVFEPGTKSTGDGGHQQIVEPLFLQALPRYDINPPPIYPDIARRRGQQGRVELKVLVEKDGSVGKLKVETSSGYKALDRAALRAVRFWTFKPALDYGLPIESWVIVPVDFVLD</sequence>
<gene>
    <name evidence="12" type="ORF">SAMN02745165_00163</name>
</gene>
<dbReference type="AlphaFoldDB" id="A0A1M6BFY8"/>
<dbReference type="Proteomes" id="UP000184171">
    <property type="component" value="Unassembled WGS sequence"/>
</dbReference>
<keyword evidence="13" id="KW-1185">Reference proteome</keyword>
<evidence type="ECO:0000256" key="5">
    <source>
        <dbReference type="ARBA" id="ARBA00022519"/>
    </source>
</evidence>
<comment type="similarity">
    <text evidence="2">Belongs to the TonB family.</text>
</comment>
<evidence type="ECO:0000256" key="2">
    <source>
        <dbReference type="ARBA" id="ARBA00006555"/>
    </source>
</evidence>
<proteinExistence type="inferred from homology"/>
<feature type="region of interest" description="Disordered" evidence="10">
    <location>
        <begin position="76"/>
        <end position="104"/>
    </location>
</feature>
<feature type="domain" description="TonB C-terminal" evidence="11">
    <location>
        <begin position="203"/>
        <end position="293"/>
    </location>
</feature>
<evidence type="ECO:0000256" key="3">
    <source>
        <dbReference type="ARBA" id="ARBA00022448"/>
    </source>
</evidence>